<dbReference type="InterPro" id="IPR023347">
    <property type="entry name" value="Lysozyme_dom_sf"/>
</dbReference>
<sequence>MALRTKVKYGLSAAMLALIAAGASAPQLLDQFLQEREGNTLVAVRDNGGVWSVCRGVTRIDGKPVVKGQRLTQSQCDHYNAIERDKVLAWVNKHVHIPLTEPQKAGIASFCPYNIGPGKCLPSTFYRKLNAGDRKGACAEIRRWVYDGGKDCHNRENQCYGQVIRRDQESALTCWGIPFGRTQPVQRQHC</sequence>
<evidence type="ECO:0000256" key="5">
    <source>
        <dbReference type="ARBA" id="ARBA00023295"/>
    </source>
</evidence>
<feature type="signal peptide" evidence="7">
    <location>
        <begin position="1"/>
        <end position="25"/>
    </location>
</feature>
<feature type="chain" id="PRO_5033864306" description="Lysozyme" evidence="7">
    <location>
        <begin position="26"/>
        <end position="190"/>
    </location>
</feature>
<comment type="caution">
    <text evidence="9">The sequence shown here is derived from an EMBL/GenBank/DDBJ whole genome shotgun (WGS) entry which is preliminary data.</text>
</comment>
<dbReference type="PANTHER" id="PTHR38107">
    <property type="match status" value="1"/>
</dbReference>
<dbReference type="GO" id="GO:0016998">
    <property type="term" value="P:cell wall macromolecule catabolic process"/>
    <property type="evidence" value="ECO:0007669"/>
    <property type="project" value="InterPro"/>
</dbReference>
<dbReference type="InterPro" id="IPR043688">
    <property type="entry name" value="SAR_endolysin-like"/>
</dbReference>
<comment type="similarity">
    <text evidence="6">Belongs to the glycosyl hydrolase 24 family.</text>
</comment>
<dbReference type="PANTHER" id="PTHR38107:SF3">
    <property type="entry name" value="LYSOZYME RRRD-RELATED"/>
    <property type="match status" value="1"/>
</dbReference>
<dbReference type="HAMAP" id="MF_04110">
    <property type="entry name" value="ENDOLYSIN_T4"/>
    <property type="match status" value="1"/>
</dbReference>
<gene>
    <name evidence="8" type="ORF">G0E06_20245</name>
    <name evidence="9" type="ORF">G9X08_002488</name>
</gene>
<dbReference type="EMBL" id="DAAMKA010000069">
    <property type="protein sequence ID" value="HAC6990471.1"/>
    <property type="molecule type" value="Genomic_DNA"/>
</dbReference>
<evidence type="ECO:0000256" key="6">
    <source>
        <dbReference type="RuleBase" id="RU003788"/>
    </source>
</evidence>
<evidence type="ECO:0000256" key="2">
    <source>
        <dbReference type="ARBA" id="ARBA00022529"/>
    </source>
</evidence>
<dbReference type="AlphaFoldDB" id="A0A5U6KAD4"/>
<evidence type="ECO:0000313" key="8">
    <source>
        <dbReference type="EMBL" id="HAC6990471.1"/>
    </source>
</evidence>
<dbReference type="GO" id="GO:0042742">
    <property type="term" value="P:defense response to bacterium"/>
    <property type="evidence" value="ECO:0007669"/>
    <property type="project" value="UniProtKB-KW"/>
</dbReference>
<evidence type="ECO:0000313" key="9">
    <source>
        <dbReference type="EMBL" id="HAF7185017.1"/>
    </source>
</evidence>
<dbReference type="GO" id="GO:0031640">
    <property type="term" value="P:killing of cells of another organism"/>
    <property type="evidence" value="ECO:0007669"/>
    <property type="project" value="UniProtKB-KW"/>
</dbReference>
<keyword evidence="4 6" id="KW-0378">Hydrolase</keyword>
<dbReference type="Pfam" id="PF00959">
    <property type="entry name" value="Phage_lysozyme"/>
    <property type="match status" value="1"/>
</dbReference>
<dbReference type="HAMAP" id="MF_04136">
    <property type="entry name" value="SAR_ENDOLYSIN"/>
    <property type="match status" value="1"/>
</dbReference>
<accession>A0A5U6KAD4</accession>
<evidence type="ECO:0000256" key="7">
    <source>
        <dbReference type="SAM" id="SignalP"/>
    </source>
</evidence>
<dbReference type="GO" id="GO:0009253">
    <property type="term" value="P:peptidoglycan catabolic process"/>
    <property type="evidence" value="ECO:0007669"/>
    <property type="project" value="InterPro"/>
</dbReference>
<dbReference type="GO" id="GO:0003796">
    <property type="term" value="F:lysozyme activity"/>
    <property type="evidence" value="ECO:0007669"/>
    <property type="project" value="UniProtKB-EC"/>
</dbReference>
<organism evidence="9">
    <name type="scientific">Salmonella enterica subsp. enterica serovar Napoli</name>
    <dbReference type="NCBI Taxonomy" id="1151001"/>
    <lineage>
        <taxon>Bacteria</taxon>
        <taxon>Pseudomonadati</taxon>
        <taxon>Pseudomonadota</taxon>
        <taxon>Gammaproteobacteria</taxon>
        <taxon>Enterobacterales</taxon>
        <taxon>Enterobacteriaceae</taxon>
        <taxon>Salmonella</taxon>
    </lineage>
</organism>
<keyword evidence="3 6" id="KW-0081">Bacteriolytic enzyme</keyword>
<keyword evidence="7" id="KW-0732">Signal</keyword>
<dbReference type="InterPro" id="IPR023346">
    <property type="entry name" value="Lysozyme-like_dom_sf"/>
</dbReference>
<dbReference type="EMBL" id="DAAWBK010000073">
    <property type="protein sequence ID" value="HAF7185017.1"/>
    <property type="molecule type" value="Genomic_DNA"/>
</dbReference>
<dbReference type="EC" id="3.2.1.17" evidence="6"/>
<evidence type="ECO:0000256" key="3">
    <source>
        <dbReference type="ARBA" id="ARBA00022638"/>
    </source>
</evidence>
<name>A0A5U6KAD4_SALET</name>
<reference evidence="9" key="1">
    <citation type="journal article" date="2018" name="Genome Biol.">
        <title>SKESA: strategic k-mer extension for scrupulous assemblies.</title>
        <authorList>
            <person name="Souvorov A."/>
            <person name="Agarwala R."/>
            <person name="Lipman D.J."/>
        </authorList>
    </citation>
    <scope>NUCLEOTIDE SEQUENCE</scope>
    <source>
        <strain evidence="9">Salmonella enterica</strain>
    </source>
</reference>
<reference evidence="9" key="2">
    <citation type="submission" date="2018-07" db="EMBL/GenBank/DDBJ databases">
        <authorList>
            <consortium name="NCBI Pathogen Detection Project"/>
        </authorList>
    </citation>
    <scope>NUCLEOTIDE SEQUENCE</scope>
    <source>
        <strain evidence="9">Salmonella enterica</strain>
    </source>
</reference>
<dbReference type="SUPFAM" id="SSF53955">
    <property type="entry name" value="Lysozyme-like"/>
    <property type="match status" value="1"/>
</dbReference>
<dbReference type="InterPro" id="IPR034690">
    <property type="entry name" value="Endolysin_T4_type"/>
</dbReference>
<proteinExistence type="inferred from homology"/>
<evidence type="ECO:0000256" key="1">
    <source>
        <dbReference type="ARBA" id="ARBA00000632"/>
    </source>
</evidence>
<protein>
    <recommendedName>
        <fullName evidence="6">Lysozyme</fullName>
        <ecNumber evidence="6">3.2.1.17</ecNumber>
    </recommendedName>
</protein>
<dbReference type="CDD" id="cd16900">
    <property type="entry name" value="endolysin_R21-like"/>
    <property type="match status" value="1"/>
</dbReference>
<keyword evidence="5 6" id="KW-0326">Glycosidase</keyword>
<keyword evidence="2 6" id="KW-0929">Antimicrobial</keyword>
<comment type="catalytic activity">
    <reaction evidence="1 6">
        <text>Hydrolysis of (1-&gt;4)-beta-linkages between N-acetylmuramic acid and N-acetyl-D-glucosamine residues in a peptidoglycan and between N-acetyl-D-glucosamine residues in chitodextrins.</text>
        <dbReference type="EC" id="3.2.1.17"/>
    </reaction>
</comment>
<evidence type="ECO:0000256" key="4">
    <source>
        <dbReference type="ARBA" id="ARBA00022801"/>
    </source>
</evidence>
<dbReference type="Gene3D" id="1.10.530.40">
    <property type="match status" value="1"/>
</dbReference>
<dbReference type="InterPro" id="IPR002196">
    <property type="entry name" value="Glyco_hydro_24"/>
</dbReference>
<dbReference type="InterPro" id="IPR051018">
    <property type="entry name" value="Bacteriophage_GH24"/>
</dbReference>